<evidence type="ECO:0000256" key="1">
    <source>
        <dbReference type="ARBA" id="ARBA00023180"/>
    </source>
</evidence>
<dbReference type="InterPro" id="IPR011162">
    <property type="entry name" value="MHC_I/II-like_Ag-recog"/>
</dbReference>
<dbReference type="Gene3D" id="3.30.500.10">
    <property type="entry name" value="MHC class I-like antigen recognition-like"/>
    <property type="match status" value="1"/>
</dbReference>
<organism evidence="2 3">
    <name type="scientific">Monopterus albus</name>
    <name type="common">Swamp eel</name>
    <dbReference type="NCBI Taxonomy" id="43700"/>
    <lineage>
        <taxon>Eukaryota</taxon>
        <taxon>Metazoa</taxon>
        <taxon>Chordata</taxon>
        <taxon>Craniata</taxon>
        <taxon>Vertebrata</taxon>
        <taxon>Euteleostomi</taxon>
        <taxon>Actinopterygii</taxon>
        <taxon>Neopterygii</taxon>
        <taxon>Teleostei</taxon>
        <taxon>Neoteleostei</taxon>
        <taxon>Acanthomorphata</taxon>
        <taxon>Anabantaria</taxon>
        <taxon>Synbranchiformes</taxon>
        <taxon>Synbranchidae</taxon>
        <taxon>Monopterus</taxon>
    </lineage>
</organism>
<dbReference type="SUPFAM" id="SSF54452">
    <property type="entry name" value="MHC antigen-recognition domain"/>
    <property type="match status" value="1"/>
</dbReference>
<evidence type="ECO:0008006" key="4">
    <source>
        <dbReference type="Google" id="ProtNLM"/>
    </source>
</evidence>
<reference evidence="2" key="2">
    <citation type="submission" date="2025-09" db="UniProtKB">
        <authorList>
            <consortium name="Ensembl"/>
        </authorList>
    </citation>
    <scope>IDENTIFICATION</scope>
</reference>
<dbReference type="Ensembl" id="ENSMALT00000024974.1">
    <property type="protein sequence ID" value="ENSMALP00000024511.1"/>
    <property type="gene ID" value="ENSMALG00000017078.1"/>
</dbReference>
<protein>
    <recommendedName>
        <fullName evidence="4">MHC class I-like antigen recognition-like domain-containing protein</fullName>
    </recommendedName>
</protein>
<evidence type="ECO:0000313" key="3">
    <source>
        <dbReference type="Proteomes" id="UP000261600"/>
    </source>
</evidence>
<proteinExistence type="predicted"/>
<reference evidence="2" key="1">
    <citation type="submission" date="2025-08" db="UniProtKB">
        <authorList>
            <consortium name="Ensembl"/>
        </authorList>
    </citation>
    <scope>IDENTIFICATION</scope>
</reference>
<evidence type="ECO:0000313" key="2">
    <source>
        <dbReference type="Ensembl" id="ENSMALP00000024511.1"/>
    </source>
</evidence>
<name>A0A3Q3R1D6_MONAL</name>
<dbReference type="AlphaFoldDB" id="A0A3Q3R1D6"/>
<dbReference type="Proteomes" id="UP000261600">
    <property type="component" value="Unplaced"/>
</dbReference>
<keyword evidence="3" id="KW-1185">Reference proteome</keyword>
<sequence length="93" mass="10645">VDDVQISYYDSNTTKAEAKQDWMKEATAGDPQYWQKFVFHPDLLKSKETHVVYITGSHTQCSIQIDTNTLCFAAHVVLQLNLKTNIMCHLTLI</sequence>
<keyword evidence="1" id="KW-0325">Glycoprotein</keyword>
<dbReference type="InterPro" id="IPR037055">
    <property type="entry name" value="MHC_I-like_Ag-recog_sf"/>
</dbReference>
<accession>A0A3Q3R1D6</accession>